<accession>A0A0M5L6D4</accession>
<reference evidence="2 3" key="1">
    <citation type="journal article" date="2015" name="Genome Announc.">
        <title>Complete Genome Sequences for Two Strains of a Novel Fastidious, Partially Acid-Fast, Gram-Positive Corynebacterineae Bacterium, Derived from Human Clinical Samples.</title>
        <authorList>
            <person name="Nicholson A.C."/>
            <person name="Bell M."/>
            <person name="Humrighouse B.W."/>
            <person name="McQuiston J.R."/>
        </authorList>
    </citation>
    <scope>NUCLEOTIDE SEQUENCE [LARGE SCALE GENOMIC DNA]</scope>
    <source>
        <strain evidence="2 3">X1698</strain>
    </source>
</reference>
<dbReference type="InterPro" id="IPR052339">
    <property type="entry name" value="Fe-S_Maturation_MIP18"/>
</dbReference>
<name>A0A0M5L6D4_9ACTN</name>
<dbReference type="InterPro" id="IPR002744">
    <property type="entry name" value="MIP18-like"/>
</dbReference>
<dbReference type="Gene3D" id="3.30.300.130">
    <property type="entry name" value="Fe-S cluster assembly (FSCA)"/>
    <property type="match status" value="1"/>
</dbReference>
<organism evidence="2 3">
    <name type="scientific">Lawsonella clevelandensis</name>
    <dbReference type="NCBI Taxonomy" id="1528099"/>
    <lineage>
        <taxon>Bacteria</taxon>
        <taxon>Bacillati</taxon>
        <taxon>Actinomycetota</taxon>
        <taxon>Actinomycetes</taxon>
        <taxon>Mycobacteriales</taxon>
        <taxon>Lawsonellaceae</taxon>
        <taxon>Lawsonella</taxon>
    </lineage>
</organism>
<dbReference type="EMBL" id="CP012390">
    <property type="protein sequence ID" value="ALE19522.1"/>
    <property type="molecule type" value="Genomic_DNA"/>
</dbReference>
<feature type="domain" description="MIP18 family-like" evidence="1">
    <location>
        <begin position="29"/>
        <end position="89"/>
    </location>
</feature>
<evidence type="ECO:0000259" key="1">
    <source>
        <dbReference type="Pfam" id="PF01883"/>
    </source>
</evidence>
<dbReference type="PANTHER" id="PTHR42831:SF1">
    <property type="entry name" value="FE-S PROTEIN MATURATION AUXILIARY FACTOR YITW"/>
    <property type="match status" value="1"/>
</dbReference>
<dbReference type="Proteomes" id="UP000068137">
    <property type="component" value="Chromosome"/>
</dbReference>
<dbReference type="AlphaFoldDB" id="A0A0M5L6D4"/>
<sequence length="128" mass="14169">MLEDYRAVKAEDLAKLPDDIPAATDAEIQEVWEAMFEVVDPELGVNVVDLGLVYGVEMDVARRATVNMTLTSPACPLTDVIEDQAFVAVCAEGHARALRINWVWMPPWGAHMITDDGREQLRALGFTL</sequence>
<dbReference type="InterPro" id="IPR034904">
    <property type="entry name" value="FSCA_dom_sf"/>
</dbReference>
<dbReference type="KEGG" id="cbq:AL705_00235"/>
<dbReference type="Pfam" id="PF01883">
    <property type="entry name" value="FeS_assembly_P"/>
    <property type="match status" value="1"/>
</dbReference>
<dbReference type="STRING" id="1528099.AL705_00235"/>
<evidence type="ECO:0000313" key="3">
    <source>
        <dbReference type="Proteomes" id="UP000068137"/>
    </source>
</evidence>
<dbReference type="PATRIC" id="fig|1562462.4.peg.51"/>
<evidence type="ECO:0000313" key="2">
    <source>
        <dbReference type="EMBL" id="ALE19522.1"/>
    </source>
</evidence>
<protein>
    <recommendedName>
        <fullName evidence="1">MIP18 family-like domain-containing protein</fullName>
    </recommendedName>
</protein>
<gene>
    <name evidence="2" type="ORF">AL705_00235</name>
</gene>
<proteinExistence type="predicted"/>
<dbReference type="SUPFAM" id="SSF117916">
    <property type="entry name" value="Fe-S cluster assembly (FSCA) domain-like"/>
    <property type="match status" value="1"/>
</dbReference>
<dbReference type="PANTHER" id="PTHR42831">
    <property type="entry name" value="FE-S PROTEIN MATURATION AUXILIARY FACTOR YITW"/>
    <property type="match status" value="1"/>
</dbReference>